<dbReference type="EMBL" id="CP013011">
    <property type="protein sequence ID" value="ALL01142.1"/>
    <property type="molecule type" value="Genomic_DNA"/>
</dbReference>
<proteinExistence type="predicted"/>
<dbReference type="AlphaFoldDB" id="A0A0P0N4K9"/>
<evidence type="ECO:0000313" key="2">
    <source>
        <dbReference type="Proteomes" id="UP000058613"/>
    </source>
</evidence>
<protein>
    <recommendedName>
        <fullName evidence="3">Adenosine monophosphate-protein transferase</fullName>
    </recommendedName>
</protein>
<dbReference type="STRING" id="1273541.Pyrde_1094"/>
<dbReference type="Proteomes" id="UP000058613">
    <property type="component" value="Chromosome"/>
</dbReference>
<reference evidence="1 2" key="1">
    <citation type="submission" date="2015-10" db="EMBL/GenBank/DDBJ databases">
        <title>Complete genome sequence of hyperthermophilic archaeon Pyrodictium delaneyi Su06.</title>
        <authorList>
            <person name="Jung J.-H."/>
            <person name="Lin J."/>
            <person name="Holden J.F."/>
            <person name="Park C.-S."/>
        </authorList>
    </citation>
    <scope>NUCLEOTIDE SEQUENCE [LARGE SCALE GENOMIC DNA]</scope>
    <source>
        <strain evidence="1 2">Su06</strain>
    </source>
</reference>
<dbReference type="KEGG" id="pdl:Pyrde_1094"/>
<dbReference type="PANTHER" id="PTHR36155">
    <property type="entry name" value="BLL5354 PROTEIN"/>
    <property type="match status" value="1"/>
</dbReference>
<dbReference type="OrthoDB" id="371841at2157"/>
<dbReference type="PATRIC" id="fig|1273541.4.peg.1174"/>
<dbReference type="Gene3D" id="3.40.1520.10">
    <property type="entry name" value="Ta1353-like"/>
    <property type="match status" value="1"/>
</dbReference>
<dbReference type="SUPFAM" id="SSF103165">
    <property type="entry name" value="Ta1353-like"/>
    <property type="match status" value="1"/>
</dbReference>
<sequence length="209" mass="23539">MTYRRHHKIEIVYNGKRYNRVISSIKCIRILNNNSYPIPIRCRVVENDAVRIHVVDVPVPEGVNVIIGQAHFIKTLEDIYEALVTSVPGVKFGIAFCEASQKRLIRHEGNDDELRKLAIEAAKRIAAGHVFVIYIKDAWPINVLNSIKNVQEVVTIFAATANPLQVVVAETKQGRGVLGVIDGYTPVGVETENDIAERRIFLRKIGYKK</sequence>
<dbReference type="InterPro" id="IPR036902">
    <property type="entry name" value="Ta1353-like_sf"/>
</dbReference>
<gene>
    <name evidence="1" type="ORF">Pyrde_1094</name>
</gene>
<accession>A0A0P0N4K9</accession>
<organism evidence="1 2">
    <name type="scientific">Pyrodictium delaneyi</name>
    <dbReference type="NCBI Taxonomy" id="1273541"/>
    <lineage>
        <taxon>Archaea</taxon>
        <taxon>Thermoproteota</taxon>
        <taxon>Thermoprotei</taxon>
        <taxon>Desulfurococcales</taxon>
        <taxon>Pyrodictiaceae</taxon>
        <taxon>Pyrodictium</taxon>
    </lineage>
</organism>
<dbReference type="Pfam" id="PF04008">
    <property type="entry name" value="Adenosine_kin"/>
    <property type="match status" value="1"/>
</dbReference>
<name>A0A0P0N4K9_9CREN</name>
<evidence type="ECO:0000313" key="1">
    <source>
        <dbReference type="EMBL" id="ALL01142.1"/>
    </source>
</evidence>
<evidence type="ECO:0008006" key="3">
    <source>
        <dbReference type="Google" id="ProtNLM"/>
    </source>
</evidence>
<dbReference type="PANTHER" id="PTHR36155:SF1">
    <property type="entry name" value="BLL5354 PROTEIN"/>
    <property type="match status" value="1"/>
</dbReference>
<dbReference type="InterPro" id="IPR007153">
    <property type="entry name" value="Adenosine_kinase"/>
</dbReference>